<reference evidence="2" key="1">
    <citation type="submission" date="2025-08" db="UniProtKB">
        <authorList>
            <consortium name="RefSeq"/>
        </authorList>
    </citation>
    <scope>IDENTIFICATION</scope>
    <source>
        <tissue evidence="2">Whole organism</tissue>
    </source>
</reference>
<dbReference type="PANTHER" id="PTHR31094">
    <property type="entry name" value="RIKEN CDNA 2310061I04 GENE"/>
    <property type="match status" value="1"/>
</dbReference>
<organism evidence="1 2">
    <name type="scientific">Hyalella azteca</name>
    <name type="common">Amphipod</name>
    <dbReference type="NCBI Taxonomy" id="294128"/>
    <lineage>
        <taxon>Eukaryota</taxon>
        <taxon>Metazoa</taxon>
        <taxon>Ecdysozoa</taxon>
        <taxon>Arthropoda</taxon>
        <taxon>Crustacea</taxon>
        <taxon>Multicrustacea</taxon>
        <taxon>Malacostraca</taxon>
        <taxon>Eumalacostraca</taxon>
        <taxon>Peracarida</taxon>
        <taxon>Amphipoda</taxon>
        <taxon>Senticaudata</taxon>
        <taxon>Talitrida</taxon>
        <taxon>Talitroidea</taxon>
        <taxon>Hyalellidae</taxon>
        <taxon>Hyalella</taxon>
    </lineage>
</organism>
<dbReference type="Pfam" id="PF10184">
    <property type="entry name" value="DUF2358"/>
    <property type="match status" value="1"/>
</dbReference>
<dbReference type="OrthoDB" id="44820at2759"/>
<dbReference type="InterPro" id="IPR018790">
    <property type="entry name" value="DUF2358"/>
</dbReference>
<dbReference type="Proteomes" id="UP000694843">
    <property type="component" value="Unplaced"/>
</dbReference>
<sequence length="425" mass="47996">MKTYTMAFGLFRFKNTLFNKTNVAIYRLKINSSCISCSGDYFPLPCYAVLRTSSTAIPQQITNEKHHQHSCSTLEAVMTQAPTLGRKNHKNDAFAVCVNLSEILHQDPLAILLNSGLLANNVKCNSSTKVHHKEESKYNQKTAADLRTSSCASLPYSLHSYNFQCLEDTFIMSQNPEYPHILQQGNLTTQWNKSYKEISIICSADSGMKLAGSSLPSPNSRDDCIPNKNDAGTNPLGLPTPDKLKHVHDVLVSSLKKFFAQTPNYTIFDKDVIFENRFRGTVTKGLFLYVTQMYILNTIGHMKHAYVHMDIIKTTIHPEDGTVKVRWRIKGIKSRQAFIGFWKARKWSISDVKQDDMFNWYDGFSTFHVNSEGLIYRHVADNMMPDEEKLSSRPGTIAKLAVAIGLWPRPVAGHSSVIQEMPSLF</sequence>
<evidence type="ECO:0000313" key="1">
    <source>
        <dbReference type="Proteomes" id="UP000694843"/>
    </source>
</evidence>
<protein>
    <submittedName>
        <fullName evidence="2">Uncharacterized protein LOC108677502</fullName>
    </submittedName>
</protein>
<accession>A0A8B7P5I4</accession>
<dbReference type="PANTHER" id="PTHR31094:SF2">
    <property type="entry name" value="RIKEN CDNA 2310061I04 GENE"/>
    <property type="match status" value="1"/>
</dbReference>
<gene>
    <name evidence="2" type="primary">LOC108677502</name>
</gene>
<evidence type="ECO:0000313" key="2">
    <source>
        <dbReference type="RefSeq" id="XP_018021215.1"/>
    </source>
</evidence>
<dbReference type="AlphaFoldDB" id="A0A8B7P5I4"/>
<proteinExistence type="predicted"/>
<dbReference type="RefSeq" id="XP_018021215.1">
    <property type="nucleotide sequence ID" value="XM_018165726.2"/>
</dbReference>
<dbReference type="GeneID" id="108677502"/>
<keyword evidence="1" id="KW-1185">Reference proteome</keyword>
<dbReference type="KEGG" id="hazt:108677502"/>
<name>A0A8B7P5I4_HYAAZ</name>